<dbReference type="Pfam" id="PF04055">
    <property type="entry name" value="Radical_SAM"/>
    <property type="match status" value="1"/>
</dbReference>
<dbReference type="SUPFAM" id="SSF102114">
    <property type="entry name" value="Radical SAM enzymes"/>
    <property type="match status" value="1"/>
</dbReference>
<dbReference type="SFLD" id="SFLDG01067">
    <property type="entry name" value="SPASM/twitch_domain_containing"/>
    <property type="match status" value="1"/>
</dbReference>
<dbReference type="Gene3D" id="3.20.20.70">
    <property type="entry name" value="Aldolase class I"/>
    <property type="match status" value="1"/>
</dbReference>
<evidence type="ECO:0000256" key="6">
    <source>
        <dbReference type="ARBA" id="ARBA00023014"/>
    </source>
</evidence>
<dbReference type="Proteomes" id="UP000382577">
    <property type="component" value="Unassembled WGS sequence"/>
</dbReference>
<dbReference type="OrthoDB" id="308557at2"/>
<dbReference type="PANTHER" id="PTHR43273">
    <property type="entry name" value="ANAEROBIC SULFATASE-MATURATING ENZYME HOMOLOG ASLB-RELATED"/>
    <property type="match status" value="1"/>
</dbReference>
<dbReference type="GO" id="GO:0016491">
    <property type="term" value="F:oxidoreductase activity"/>
    <property type="evidence" value="ECO:0007669"/>
    <property type="project" value="InterPro"/>
</dbReference>
<evidence type="ECO:0000256" key="5">
    <source>
        <dbReference type="ARBA" id="ARBA00023004"/>
    </source>
</evidence>
<dbReference type="PANTHER" id="PTHR43273:SF8">
    <property type="entry name" value="RADICAL SAM DOMAIN PROTEIN"/>
    <property type="match status" value="1"/>
</dbReference>
<evidence type="ECO:0000256" key="3">
    <source>
        <dbReference type="ARBA" id="ARBA00022691"/>
    </source>
</evidence>
<evidence type="ECO:0000313" key="9">
    <source>
        <dbReference type="Proteomes" id="UP000382577"/>
    </source>
</evidence>
<keyword evidence="6" id="KW-0411">Iron-sulfur</keyword>
<dbReference type="InterPro" id="IPR000385">
    <property type="entry name" value="MoaA_NifB_PqqE_Fe-S-bd_CS"/>
</dbReference>
<dbReference type="InterPro" id="IPR058240">
    <property type="entry name" value="rSAM_sf"/>
</dbReference>
<evidence type="ECO:0000256" key="2">
    <source>
        <dbReference type="ARBA" id="ARBA00022485"/>
    </source>
</evidence>
<dbReference type="RefSeq" id="WP_150599428.1">
    <property type="nucleotide sequence ID" value="NZ_CABPRW010000004.1"/>
</dbReference>
<dbReference type="SFLD" id="SFLDG01386">
    <property type="entry name" value="main_SPASM_domain-containing"/>
    <property type="match status" value="1"/>
</dbReference>
<dbReference type="PROSITE" id="PS01305">
    <property type="entry name" value="MOAA_NIFB_PQQE"/>
    <property type="match status" value="1"/>
</dbReference>
<dbReference type="CDD" id="cd01335">
    <property type="entry name" value="Radical_SAM"/>
    <property type="match status" value="1"/>
</dbReference>
<organism evidence="8 9">
    <name type="scientific">Pandoraea fibrosis</name>
    <dbReference type="NCBI Taxonomy" id="1891094"/>
    <lineage>
        <taxon>Bacteria</taxon>
        <taxon>Pseudomonadati</taxon>
        <taxon>Pseudomonadota</taxon>
        <taxon>Betaproteobacteria</taxon>
        <taxon>Burkholderiales</taxon>
        <taxon>Burkholderiaceae</taxon>
        <taxon>Pandoraea</taxon>
    </lineage>
</organism>
<name>A0A5E4UAM9_9BURK</name>
<proteinExistence type="predicted"/>
<evidence type="ECO:0000259" key="7">
    <source>
        <dbReference type="Pfam" id="PF04055"/>
    </source>
</evidence>
<dbReference type="AlphaFoldDB" id="A0A5E4UAM9"/>
<dbReference type="InterPro" id="IPR023867">
    <property type="entry name" value="Sulphatase_maturase_rSAM"/>
</dbReference>
<dbReference type="InterPro" id="IPR007197">
    <property type="entry name" value="rSAM"/>
</dbReference>
<evidence type="ECO:0000256" key="4">
    <source>
        <dbReference type="ARBA" id="ARBA00022723"/>
    </source>
</evidence>
<sequence length="387" mass="43430">MTPHSDDKGDVASGGAGDLLVMVKVAERCNIDCDYCYMYRGVDQGWRQRPKFLSEPHLDQLVERLIEHRHAFPSARMTLEIHGGEPLLLGQRRTARFFKHLRNRLTEAELAIVTQSNGVLIDTSWLDLYAEFGATLGISCDGPPALHDRHRFDFEKHGTGARVEHAIRLCLSYPQSRRVFNGVLAVIDPNNDPVSILDYFRALGLSDVDFLLPDANFAAPPRHIQAYTHARLLAFLCRGFDAWLALDDPAFHVRIFETFIRGVLGRRSELDAFGGALAPIAVVESDGGYRLLDVLSICKTDASYTGLCLETHKLQDFVDLARTRYPEVHAACRECEAFVACGGGYVAHRFDGESYDNPSFYCDALVGFYRHVRARVNNLSKATQVRR</sequence>
<keyword evidence="4" id="KW-0479">Metal-binding</keyword>
<gene>
    <name evidence="8" type="ORF">PFI31113_01874</name>
</gene>
<dbReference type="InterPro" id="IPR013785">
    <property type="entry name" value="Aldolase_TIM"/>
</dbReference>
<dbReference type="SFLD" id="SFLDG01072">
    <property type="entry name" value="dehydrogenase_like"/>
    <property type="match status" value="1"/>
</dbReference>
<accession>A0A5E4UAM9</accession>
<reference evidence="8 9" key="1">
    <citation type="submission" date="2019-08" db="EMBL/GenBank/DDBJ databases">
        <authorList>
            <person name="Peeters C."/>
        </authorList>
    </citation>
    <scope>NUCLEOTIDE SEQUENCE [LARGE SCALE GENOMIC DNA]</scope>
    <source>
        <strain evidence="8 9">LMG 31113</strain>
    </source>
</reference>
<dbReference type="SFLD" id="SFLDS00029">
    <property type="entry name" value="Radical_SAM"/>
    <property type="match status" value="1"/>
</dbReference>
<feature type="domain" description="Radical SAM core" evidence="7">
    <location>
        <begin position="25"/>
        <end position="177"/>
    </location>
</feature>
<keyword evidence="2" id="KW-0004">4Fe-4S</keyword>
<keyword evidence="3" id="KW-0949">S-adenosyl-L-methionine</keyword>
<protein>
    <submittedName>
        <fullName evidence="8">Radical SAM protein</fullName>
    </submittedName>
</protein>
<keyword evidence="5" id="KW-0408">Iron</keyword>
<dbReference type="GO" id="GO:0051539">
    <property type="term" value="F:4 iron, 4 sulfur cluster binding"/>
    <property type="evidence" value="ECO:0007669"/>
    <property type="project" value="UniProtKB-KW"/>
</dbReference>
<dbReference type="EMBL" id="CABPRW010000004">
    <property type="protein sequence ID" value="VVD96851.1"/>
    <property type="molecule type" value="Genomic_DNA"/>
</dbReference>
<comment type="cofactor">
    <cofactor evidence="1">
        <name>[4Fe-4S] cluster</name>
        <dbReference type="ChEBI" id="CHEBI:49883"/>
    </cofactor>
</comment>
<dbReference type="GO" id="GO:0046872">
    <property type="term" value="F:metal ion binding"/>
    <property type="evidence" value="ECO:0007669"/>
    <property type="project" value="UniProtKB-KW"/>
</dbReference>
<evidence type="ECO:0000313" key="8">
    <source>
        <dbReference type="EMBL" id="VVD96851.1"/>
    </source>
</evidence>
<evidence type="ECO:0000256" key="1">
    <source>
        <dbReference type="ARBA" id="ARBA00001966"/>
    </source>
</evidence>